<dbReference type="Proteomes" id="UP001315967">
    <property type="component" value="Chromosome"/>
</dbReference>
<evidence type="ECO:0000313" key="2">
    <source>
        <dbReference type="EMBL" id="UUX35063.1"/>
    </source>
</evidence>
<accession>A0ABY5P8I2</accession>
<sequence length="666" mass="73698">MLKKLRVLGLLVMFLVLNTVAIKQAQGFFKDDNLQSETVRLETGYLDLATISNSQLDLSVEKNEQSIVIRNNGTLAGAVYFKVTAQAITNSQFYSKLTLNQQAVSQLNQMNLLETNGHPVIVEPGEQLSLTIKADYPMDIRIDEVYHLTVGLIQTNLIDQIESSQQVTYGFNDSQTMDVKLVANSDSSTPAGWPTEAEFAQAEQLESNKLFYVFNYLLFGSNQAHGGSGKLSTIEPGKIFIKLPENATITYSDKQLVNHVIKSFSAHYSVEVTYYKNLGFEVDIYLKNNLNGLDSEAMLIQTTDILLASGRYDATTHIPWMQIADFARPLILNTDISHSGPDYVSLASNRTITTSQVDSVHQLYYLAKRNWNTYATAVTQDLSTYLSVEVSGPFTASLTNNQLAIRQTTNVANQTGNVILRSKLTGQIVLTRPLVSIRTSNFAIPTEMFTPLDANTSVYTTPVKVEASQTVATNRVETMRVAQEQTIEVYIKFEEALSPLTEFTFEQLPKGYQLIDAVRHENNHYIKATFAVSFEEVVVEASTPQTQRVATSASLQTVAQPSMSLKLTHSLTNASQWLTVYFAVEEQLEVIEESIMSSDVESESSESDSEHLESASIPVESVADPNIESVDSQLPTESVSENADVIADETPSEVGVEAESPEVEKE</sequence>
<dbReference type="EMBL" id="CP102453">
    <property type="protein sequence ID" value="UUX35063.1"/>
    <property type="molecule type" value="Genomic_DNA"/>
</dbReference>
<reference evidence="2 3" key="1">
    <citation type="submission" date="2022-08" db="EMBL/GenBank/DDBJ databases">
        <title>Aerococcaceae sp. nov isolated from spoiled eye mask.</title>
        <authorList>
            <person name="Zhou G."/>
            <person name="Xie X.-B."/>
            <person name="Shi Q.-S."/>
            <person name="Wang Y.-S."/>
            <person name="Wen X."/>
            <person name="Peng H."/>
            <person name="Yang X.-J."/>
            <person name="Tao H.-B."/>
            <person name="Huang X.-M."/>
        </authorList>
    </citation>
    <scope>NUCLEOTIDE SEQUENCE [LARGE SCALE GENOMIC DNA]</scope>
    <source>
        <strain evidence="3">DM20194951</strain>
    </source>
</reference>
<keyword evidence="3" id="KW-1185">Reference proteome</keyword>
<gene>
    <name evidence="2" type="ORF">NRE15_05320</name>
</gene>
<feature type="region of interest" description="Disordered" evidence="1">
    <location>
        <begin position="595"/>
        <end position="666"/>
    </location>
</feature>
<proteinExistence type="predicted"/>
<evidence type="ECO:0000313" key="3">
    <source>
        <dbReference type="Proteomes" id="UP001315967"/>
    </source>
</evidence>
<feature type="compositionally biased region" description="Polar residues" evidence="1">
    <location>
        <begin position="629"/>
        <end position="641"/>
    </location>
</feature>
<protein>
    <submittedName>
        <fullName evidence="2">Uncharacterized protein</fullName>
    </submittedName>
</protein>
<dbReference type="RefSeq" id="WP_313794556.1">
    <property type="nucleotide sequence ID" value="NZ_CP102453.1"/>
</dbReference>
<evidence type="ECO:0000256" key="1">
    <source>
        <dbReference type="SAM" id="MobiDB-lite"/>
    </source>
</evidence>
<name>A0ABY5P8I2_9LACT</name>
<organism evidence="2 3">
    <name type="scientific">Fundicoccus culcitae</name>
    <dbReference type="NCBI Taxonomy" id="2969821"/>
    <lineage>
        <taxon>Bacteria</taxon>
        <taxon>Bacillati</taxon>
        <taxon>Bacillota</taxon>
        <taxon>Bacilli</taxon>
        <taxon>Lactobacillales</taxon>
        <taxon>Aerococcaceae</taxon>
        <taxon>Fundicoccus</taxon>
    </lineage>
</organism>